<feature type="region of interest" description="Disordered" evidence="1">
    <location>
        <begin position="1"/>
        <end position="108"/>
    </location>
</feature>
<comment type="caution">
    <text evidence="3">The sequence shown here is derived from an EMBL/GenBank/DDBJ whole genome shotgun (WGS) entry which is preliminary data.</text>
</comment>
<feature type="region of interest" description="Disordered" evidence="1">
    <location>
        <begin position="559"/>
        <end position="580"/>
    </location>
</feature>
<dbReference type="EMBL" id="BLXT01001947">
    <property type="protein sequence ID" value="GFN89736.1"/>
    <property type="molecule type" value="Genomic_DNA"/>
</dbReference>
<gene>
    <name evidence="3" type="ORF">PoB_001624200</name>
</gene>
<feature type="compositionally biased region" description="Acidic residues" evidence="1">
    <location>
        <begin position="1"/>
        <end position="11"/>
    </location>
</feature>
<keyword evidence="4" id="KW-1185">Reference proteome</keyword>
<name>A0AAV3Z5B1_9GAST</name>
<evidence type="ECO:0000313" key="3">
    <source>
        <dbReference type="EMBL" id="GFN89736.1"/>
    </source>
</evidence>
<accession>A0AAV3Z5B1</accession>
<evidence type="ECO:0000259" key="2">
    <source>
        <dbReference type="Pfam" id="PF13843"/>
    </source>
</evidence>
<reference evidence="3 4" key="1">
    <citation type="journal article" date="2021" name="Elife">
        <title>Chloroplast acquisition without the gene transfer in kleptoplastic sea slugs, Plakobranchus ocellatus.</title>
        <authorList>
            <person name="Maeda T."/>
            <person name="Takahashi S."/>
            <person name="Yoshida T."/>
            <person name="Shimamura S."/>
            <person name="Takaki Y."/>
            <person name="Nagai Y."/>
            <person name="Toyoda A."/>
            <person name="Suzuki Y."/>
            <person name="Arimoto A."/>
            <person name="Ishii H."/>
            <person name="Satoh N."/>
            <person name="Nishiyama T."/>
            <person name="Hasebe M."/>
            <person name="Maruyama T."/>
            <person name="Minagawa J."/>
            <person name="Obokata J."/>
            <person name="Shigenobu S."/>
        </authorList>
    </citation>
    <scope>NUCLEOTIDE SEQUENCE [LARGE SCALE GENOMIC DNA]</scope>
</reference>
<dbReference type="PANTHER" id="PTHR46599">
    <property type="entry name" value="PIGGYBAC TRANSPOSABLE ELEMENT-DERIVED PROTEIN 4"/>
    <property type="match status" value="1"/>
</dbReference>
<dbReference type="PANTHER" id="PTHR46599:SF6">
    <property type="entry name" value="DUAL SPECIFICITY PHOSPHATASE 26"/>
    <property type="match status" value="1"/>
</dbReference>
<feature type="region of interest" description="Disordered" evidence="1">
    <location>
        <begin position="125"/>
        <end position="144"/>
    </location>
</feature>
<protein>
    <submittedName>
        <fullName evidence="3">PiggyBac transposable element-derived protein 4</fullName>
    </submittedName>
</protein>
<dbReference type="Proteomes" id="UP000735302">
    <property type="component" value="Unassembled WGS sequence"/>
</dbReference>
<sequence>MEAEPLIDSDTDVPVLFNTDLEESTSEQQTVSGLALDCEEVEQLESDVSCSEGEPSSFASESDFGGEGESDDEFHPQKLPSRSTYHSKRADARPTAAPAVRSDGAPEEKKTVLPKVFVARDGTKWHRLPPGKAHEQRVKFKSPESKFPGTDNVVDPTAAFLLFLTPEMRSSIAEFTNTEGRRSLGDAWKDTDEIEILALIGCLLLAGAMRNTASSTSLLWHKMYGVKMLQASFSHSRFAQLNNYLRFDEKASGNERSETDPFAPIRALWEVFNQNLIRHYVPGPSLVIGEQLVPWRGRCPFLQCVPTKHEKYGILFSWICDVETGYPLKGVPCVKKSGYKAVTPLERSLAMELTEPYHDTGRQVAVNNSFLDLSIADCLLINGLSVIGMVHQNAPFLPKEFANKKYVCTKETLFGFQRQATLMTHNPGQVRNKILLSSEHSDSAINERDGKPEMLVAFNKTKCIVDSMAQAVHSISPKHKTQRWPLLVFFNMLGVASAAAHVIYREKFPQDAKSKAATRTLFQIALAEGLLCQQIERRLTQTNLSKDLRLTSQECVRYLEGSEPPPPTTATSGPSGCSRKRSAPILQVKTTKRRCSLCSWRLGRKTPYQCNNCGKFVCHEHMYKVCSSCVNITSLCCSDYPE</sequence>
<dbReference type="Pfam" id="PF13843">
    <property type="entry name" value="DDE_Tnp_1_7"/>
    <property type="match status" value="1"/>
</dbReference>
<evidence type="ECO:0000313" key="4">
    <source>
        <dbReference type="Proteomes" id="UP000735302"/>
    </source>
</evidence>
<organism evidence="3 4">
    <name type="scientific">Plakobranchus ocellatus</name>
    <dbReference type="NCBI Taxonomy" id="259542"/>
    <lineage>
        <taxon>Eukaryota</taxon>
        <taxon>Metazoa</taxon>
        <taxon>Spiralia</taxon>
        <taxon>Lophotrochozoa</taxon>
        <taxon>Mollusca</taxon>
        <taxon>Gastropoda</taxon>
        <taxon>Heterobranchia</taxon>
        <taxon>Euthyneura</taxon>
        <taxon>Panpulmonata</taxon>
        <taxon>Sacoglossa</taxon>
        <taxon>Placobranchoidea</taxon>
        <taxon>Plakobranchidae</taxon>
        <taxon>Plakobranchus</taxon>
    </lineage>
</organism>
<evidence type="ECO:0000256" key="1">
    <source>
        <dbReference type="SAM" id="MobiDB-lite"/>
    </source>
</evidence>
<proteinExistence type="predicted"/>
<dbReference type="InterPro" id="IPR029526">
    <property type="entry name" value="PGBD"/>
</dbReference>
<dbReference type="AlphaFoldDB" id="A0AAV3Z5B1"/>
<feature type="compositionally biased region" description="Basic and acidic residues" evidence="1">
    <location>
        <begin position="132"/>
        <end position="144"/>
    </location>
</feature>
<feature type="domain" description="PiggyBac transposable element-derived protein" evidence="2">
    <location>
        <begin position="155"/>
        <end position="496"/>
    </location>
</feature>